<dbReference type="OrthoDB" id="6363944at2759"/>
<sequence>MAESEKVENAFSCVSPGVNSNAHNSETDSLDDENMTFQASNESLDSVGNAQLDTLSAPGGREVTKGKKMGRRSNQKKTGQSVIIFYIHP</sequence>
<proteinExistence type="predicted"/>
<organism evidence="1 2">
    <name type="scientific">Daphnia magna</name>
    <dbReference type="NCBI Taxonomy" id="35525"/>
    <lineage>
        <taxon>Eukaryota</taxon>
        <taxon>Metazoa</taxon>
        <taxon>Ecdysozoa</taxon>
        <taxon>Arthropoda</taxon>
        <taxon>Crustacea</taxon>
        <taxon>Branchiopoda</taxon>
        <taxon>Diplostraca</taxon>
        <taxon>Cladocera</taxon>
        <taxon>Anomopoda</taxon>
        <taxon>Daphniidae</taxon>
        <taxon>Daphnia</taxon>
    </lineage>
</organism>
<protein>
    <submittedName>
        <fullName evidence="1">Uncharacterized protein</fullName>
    </submittedName>
</protein>
<dbReference type="EMBL" id="LRGB01003372">
    <property type="protein sequence ID" value="KZS03068.1"/>
    <property type="molecule type" value="Genomic_DNA"/>
</dbReference>
<name>A0A164K950_9CRUS</name>
<dbReference type="Proteomes" id="UP000076858">
    <property type="component" value="Unassembled WGS sequence"/>
</dbReference>
<reference evidence="1 2" key="1">
    <citation type="submission" date="2016-03" db="EMBL/GenBank/DDBJ databases">
        <title>EvidentialGene: Evidence-directed Construction of Genes on Genomes.</title>
        <authorList>
            <person name="Gilbert D.G."/>
            <person name="Choi J.-H."/>
            <person name="Mockaitis K."/>
            <person name="Colbourne J."/>
            <person name="Pfrender M."/>
        </authorList>
    </citation>
    <scope>NUCLEOTIDE SEQUENCE [LARGE SCALE GENOMIC DNA]</scope>
    <source>
        <strain evidence="1 2">Xinb3</strain>
        <tissue evidence="1">Complete organism</tissue>
    </source>
</reference>
<comment type="caution">
    <text evidence="1">The sequence shown here is derived from an EMBL/GenBank/DDBJ whole genome shotgun (WGS) entry which is preliminary data.</text>
</comment>
<keyword evidence="2" id="KW-1185">Reference proteome</keyword>
<accession>A0A164K950</accession>
<evidence type="ECO:0000313" key="2">
    <source>
        <dbReference type="Proteomes" id="UP000076858"/>
    </source>
</evidence>
<evidence type="ECO:0000313" key="1">
    <source>
        <dbReference type="EMBL" id="KZS03068.1"/>
    </source>
</evidence>
<dbReference type="AlphaFoldDB" id="A0A164K950"/>
<gene>
    <name evidence="1" type="ORF">APZ42_034322</name>
</gene>